<dbReference type="PROSITE" id="PS50056">
    <property type="entry name" value="TYR_PHOSPHATASE_2"/>
    <property type="match status" value="1"/>
</dbReference>
<organism evidence="11 12">
    <name type="scientific">Crassostrea virginica</name>
    <name type="common">Eastern oyster</name>
    <dbReference type="NCBI Taxonomy" id="6565"/>
    <lineage>
        <taxon>Eukaryota</taxon>
        <taxon>Metazoa</taxon>
        <taxon>Spiralia</taxon>
        <taxon>Lophotrochozoa</taxon>
        <taxon>Mollusca</taxon>
        <taxon>Bivalvia</taxon>
        <taxon>Autobranchia</taxon>
        <taxon>Pteriomorphia</taxon>
        <taxon>Ostreida</taxon>
        <taxon>Ostreoidea</taxon>
        <taxon>Ostreidae</taxon>
        <taxon>Crassostrea</taxon>
    </lineage>
</organism>
<keyword evidence="3" id="KW-0378">Hydrolase</keyword>
<comment type="catalytic activity">
    <reaction evidence="5">
        <text>O-phospho-L-tyrosyl-[protein] + H2O = L-tyrosyl-[protein] + phosphate</text>
        <dbReference type="Rhea" id="RHEA:10684"/>
        <dbReference type="Rhea" id="RHEA-COMP:10136"/>
        <dbReference type="Rhea" id="RHEA-COMP:20101"/>
        <dbReference type="ChEBI" id="CHEBI:15377"/>
        <dbReference type="ChEBI" id="CHEBI:43474"/>
        <dbReference type="ChEBI" id="CHEBI:46858"/>
        <dbReference type="ChEBI" id="CHEBI:61978"/>
        <dbReference type="EC" id="3.1.3.48"/>
    </reaction>
</comment>
<feature type="transmembrane region" description="Helical" evidence="7">
    <location>
        <begin position="257"/>
        <end position="285"/>
    </location>
</feature>
<dbReference type="PROSITE" id="PS50055">
    <property type="entry name" value="TYR_PHOSPHATASE_PTP"/>
    <property type="match status" value="2"/>
</dbReference>
<comment type="similarity">
    <text evidence="1">Belongs to the protein-tyrosine phosphatase family.</text>
</comment>
<dbReference type="OrthoDB" id="6274266at2759"/>
<evidence type="ECO:0000256" key="6">
    <source>
        <dbReference type="SAM" id="MobiDB-lite"/>
    </source>
</evidence>
<dbReference type="Pfam" id="PF00102">
    <property type="entry name" value="Y_phosphatase"/>
    <property type="match status" value="2"/>
</dbReference>
<dbReference type="PANTHER" id="PTHR19134">
    <property type="entry name" value="RECEPTOR-TYPE TYROSINE-PROTEIN PHOSPHATASE"/>
    <property type="match status" value="1"/>
</dbReference>
<dbReference type="SMART" id="SM00194">
    <property type="entry name" value="PTPc"/>
    <property type="match status" value="2"/>
</dbReference>
<feature type="domain" description="Tyrosine-protein phosphatase" evidence="9">
    <location>
        <begin position="407"/>
        <end position="662"/>
    </location>
</feature>
<keyword evidence="11" id="KW-1185">Reference proteome</keyword>
<dbReference type="GeneID" id="111113735"/>
<feature type="signal peptide" evidence="8">
    <location>
        <begin position="1"/>
        <end position="22"/>
    </location>
</feature>
<proteinExistence type="inferred from homology"/>
<dbReference type="GO" id="GO:0004725">
    <property type="term" value="F:protein tyrosine phosphatase activity"/>
    <property type="evidence" value="ECO:0007669"/>
    <property type="project" value="UniProtKB-EC"/>
</dbReference>
<feature type="domain" description="Tyrosine-protein phosphatase" evidence="9">
    <location>
        <begin position="693"/>
        <end position="944"/>
    </location>
</feature>
<keyword evidence="4" id="KW-0904">Protein phosphatase</keyword>
<dbReference type="InterPro" id="IPR016130">
    <property type="entry name" value="Tyr_Pase_AS"/>
</dbReference>
<evidence type="ECO:0000256" key="2">
    <source>
        <dbReference type="ARBA" id="ARBA00013064"/>
    </source>
</evidence>
<dbReference type="SUPFAM" id="SSF49785">
    <property type="entry name" value="Galactose-binding domain-like"/>
    <property type="match status" value="1"/>
</dbReference>
<dbReference type="InterPro" id="IPR008979">
    <property type="entry name" value="Galactose-bd-like_sf"/>
</dbReference>
<evidence type="ECO:0000256" key="4">
    <source>
        <dbReference type="ARBA" id="ARBA00022912"/>
    </source>
</evidence>
<dbReference type="SUPFAM" id="SSF52799">
    <property type="entry name" value="(Phosphotyrosine protein) phosphatases II"/>
    <property type="match status" value="2"/>
</dbReference>
<dbReference type="SMART" id="SM00404">
    <property type="entry name" value="PTPc_motif"/>
    <property type="match status" value="2"/>
</dbReference>
<protein>
    <recommendedName>
        <fullName evidence="2">protein-tyrosine-phosphatase</fullName>
        <ecNumber evidence="2">3.1.3.48</ecNumber>
    </recommendedName>
</protein>
<dbReference type="EC" id="3.1.3.48" evidence="2"/>
<dbReference type="Gene3D" id="3.90.190.10">
    <property type="entry name" value="Protein tyrosine phosphatase superfamily"/>
    <property type="match status" value="2"/>
</dbReference>
<name>A0A8B8BWI3_CRAVI</name>
<dbReference type="InterPro" id="IPR000387">
    <property type="entry name" value="Tyr_Pase_dom"/>
</dbReference>
<dbReference type="InterPro" id="IPR000242">
    <property type="entry name" value="PTP_cat"/>
</dbReference>
<dbReference type="InterPro" id="IPR029021">
    <property type="entry name" value="Prot-tyrosine_phosphatase-like"/>
</dbReference>
<evidence type="ECO:0000313" key="11">
    <source>
        <dbReference type="Proteomes" id="UP000694844"/>
    </source>
</evidence>
<evidence type="ECO:0000256" key="3">
    <source>
        <dbReference type="ARBA" id="ARBA00022801"/>
    </source>
</evidence>
<feature type="domain" description="Tyrosine specific protein phosphatases" evidence="10">
    <location>
        <begin position="598"/>
        <end position="653"/>
    </location>
</feature>
<gene>
    <name evidence="12" type="primary">LOC111113735</name>
</gene>
<dbReference type="PRINTS" id="PR00700">
    <property type="entry name" value="PRTYPHPHTASE"/>
</dbReference>
<keyword evidence="7" id="KW-0472">Membrane</keyword>
<dbReference type="Proteomes" id="UP000694844">
    <property type="component" value="Chromosome 9"/>
</dbReference>
<feature type="chain" id="PRO_5034254843" description="protein-tyrosine-phosphatase" evidence="8">
    <location>
        <begin position="23"/>
        <end position="957"/>
    </location>
</feature>
<dbReference type="FunFam" id="3.90.190.10:FF:000102">
    <property type="entry name" value="Receptor-type tyrosine-protein phosphatase"/>
    <property type="match status" value="1"/>
</dbReference>
<dbReference type="InterPro" id="IPR003595">
    <property type="entry name" value="Tyr_Pase_cat"/>
</dbReference>
<evidence type="ECO:0000259" key="10">
    <source>
        <dbReference type="PROSITE" id="PS50056"/>
    </source>
</evidence>
<sequence>MEGMCWLVFSLVGGCMLTRVLSYENLALNKSTWKQGDSYGADRAVDGQKSSLSVYGSDCIPSTYTRTVEWRVDLGNILSIHHIFIQYATNNKQWDASNALTKTFMGFSVYLSNTTNKEDGVLCFRDTIYSRATIPNPVIITCPYHGRFVIYYNNRTHYLYPDDYSDTVAGALCEVEVYGCPIQGFYGESCSIPCPRNCQEGHCHILKGTCLGCDDGLTGPTCETNQTQSNVPDDKKEQKQTRAPSGTKDNSSDSKDIIVLIVVYVAGVFVSVAVVVIVVACVIVFKRRRAKIHIVETSDNSRHAARSPGNVSTIPNLQDSLLPNRNIASNGTYNPEFEMNTLPRPHVINGLDHLSATIIHDIRDYDNNDGNVNNFPKNYQEEKSCDVPVIELLSRIENMKRDNDKGFKTEFASLPIGELHPCFVAKHEENLAKNRYKTTFPYDHSRVILIEEHESSTDYINANYVKDVNGDIAYIACQGPKANTVTDYWGMVWQEDICQVVMLTNLTGEGKIKCIQYWPELSKSMDYGHFAVDNVEEKHYAFQSIRKFKVCHRTKQKTRIVHQYHYTLWPDHGIPDPLCLVIFHNHVLRTKPDRTKSPVVVHCSAGIGRTGTYIALDALYKEGNKTGKINVCEYVTFMRACRMNMVQTYEQYKTIFLALEEEFKACINQHSLSEFLESVNNLSADTPANQTFIYTEFETLLQIQPEYTDDDYKEARLNASSSDGKILPLNKYTAYLKSYFPDRGTFINAVHVSTYLKNNGLIVTEYPPLDDAVDFLRLILDNKSDTIMCMDLLSEIQSCTTWFPGSTSPKKVGPYKVLYKSESETDVKVTNIDIMNIEALAHSVVIVEPRGSLKMTGRSQDTLHLRSLLSYAINASTENPIIIIDRDGASLNGVFCAVLNSVQQINMDDGVDVFTTVRQLQTRRPEFCSTLNDYWLIYRTLRDYIGTTSESVYSNQL</sequence>
<dbReference type="InterPro" id="IPR050348">
    <property type="entry name" value="Protein-Tyr_Phosphatase"/>
</dbReference>
<accession>A0A8B8BWI3</accession>
<evidence type="ECO:0000256" key="8">
    <source>
        <dbReference type="SAM" id="SignalP"/>
    </source>
</evidence>
<keyword evidence="7" id="KW-1133">Transmembrane helix</keyword>
<dbReference type="CDD" id="cd00047">
    <property type="entry name" value="PTPc"/>
    <property type="match status" value="1"/>
</dbReference>
<keyword evidence="7" id="KW-0812">Transmembrane</keyword>
<evidence type="ECO:0000313" key="12">
    <source>
        <dbReference type="RefSeq" id="XP_022307733.1"/>
    </source>
</evidence>
<dbReference type="AlphaFoldDB" id="A0A8B8BWI3"/>
<evidence type="ECO:0000259" key="9">
    <source>
        <dbReference type="PROSITE" id="PS50055"/>
    </source>
</evidence>
<keyword evidence="8" id="KW-0732">Signal</keyword>
<dbReference type="PANTHER" id="PTHR19134:SF562">
    <property type="entry name" value="PROTEIN-TYROSINE-PHOSPHATASE"/>
    <property type="match status" value="1"/>
</dbReference>
<feature type="region of interest" description="Disordered" evidence="6">
    <location>
        <begin position="224"/>
        <end position="252"/>
    </location>
</feature>
<evidence type="ECO:0000256" key="7">
    <source>
        <dbReference type="SAM" id="Phobius"/>
    </source>
</evidence>
<dbReference type="RefSeq" id="XP_022307733.1">
    <property type="nucleotide sequence ID" value="XM_022452025.1"/>
</dbReference>
<evidence type="ECO:0000256" key="1">
    <source>
        <dbReference type="ARBA" id="ARBA00009580"/>
    </source>
</evidence>
<evidence type="ECO:0000256" key="5">
    <source>
        <dbReference type="ARBA" id="ARBA00051722"/>
    </source>
</evidence>
<dbReference type="KEGG" id="cvn:111113735"/>
<dbReference type="Gene3D" id="2.60.120.260">
    <property type="entry name" value="Galactose-binding domain-like"/>
    <property type="match status" value="1"/>
</dbReference>
<reference evidence="12" key="1">
    <citation type="submission" date="2025-08" db="UniProtKB">
        <authorList>
            <consortium name="RefSeq"/>
        </authorList>
    </citation>
    <scope>IDENTIFICATION</scope>
    <source>
        <tissue evidence="12">Whole sample</tissue>
    </source>
</reference>
<dbReference type="PROSITE" id="PS00383">
    <property type="entry name" value="TYR_PHOSPHATASE_1"/>
    <property type="match status" value="1"/>
</dbReference>